<gene>
    <name evidence="9" type="ORF">SBAD_LOCUS266</name>
</gene>
<evidence type="ECO:0000256" key="2">
    <source>
        <dbReference type="ARBA" id="ARBA00004574"/>
    </source>
</evidence>
<evidence type="ECO:0000313" key="10">
    <source>
        <dbReference type="Proteomes" id="UP000270296"/>
    </source>
</evidence>
<evidence type="ECO:0000256" key="4">
    <source>
        <dbReference type="ARBA" id="ARBA00022454"/>
    </source>
</evidence>
<dbReference type="EMBL" id="UZAM01000528">
    <property type="protein sequence ID" value="VDO81589.1"/>
    <property type="molecule type" value="Genomic_DNA"/>
</dbReference>
<dbReference type="SUPFAM" id="SSF50249">
    <property type="entry name" value="Nucleic acid-binding proteins"/>
    <property type="match status" value="1"/>
</dbReference>
<keyword evidence="6" id="KW-0238">DNA-binding</keyword>
<dbReference type="InterPro" id="IPR012340">
    <property type="entry name" value="NA-bd_OB-fold"/>
</dbReference>
<evidence type="ECO:0000313" key="9">
    <source>
        <dbReference type="EMBL" id="VDO81589.1"/>
    </source>
</evidence>
<evidence type="ECO:0000259" key="8">
    <source>
        <dbReference type="Pfam" id="PF16686"/>
    </source>
</evidence>
<feature type="domain" description="Protection of telomeres protein 1 ssDNA-binding" evidence="8">
    <location>
        <begin position="2"/>
        <end position="124"/>
    </location>
</feature>
<dbReference type="OrthoDB" id="2186770at2759"/>
<comment type="subcellular location">
    <subcellularLocation>
        <location evidence="2">Chromosome</location>
        <location evidence="2">Telomere</location>
    </subcellularLocation>
    <subcellularLocation>
        <location evidence="1">Nucleus</location>
    </subcellularLocation>
</comment>
<dbReference type="Proteomes" id="UP000270296">
    <property type="component" value="Unassembled WGS sequence"/>
</dbReference>
<dbReference type="WBParaSite" id="SBAD_0000028301-mRNA-1">
    <property type="protein sequence ID" value="SBAD_0000028301-mRNA-1"/>
    <property type="gene ID" value="SBAD_0000028301"/>
</dbReference>
<reference evidence="11" key="1">
    <citation type="submission" date="2016-06" db="UniProtKB">
        <authorList>
            <consortium name="WormBaseParasite"/>
        </authorList>
    </citation>
    <scope>IDENTIFICATION</scope>
</reference>
<keyword evidence="4" id="KW-0158">Chromosome</keyword>
<dbReference type="GO" id="GO:0000781">
    <property type="term" value="C:chromosome, telomeric region"/>
    <property type="evidence" value="ECO:0007669"/>
    <property type="project" value="UniProtKB-SubCell"/>
</dbReference>
<dbReference type="Pfam" id="PF16686">
    <property type="entry name" value="POT1PC"/>
    <property type="match status" value="1"/>
</dbReference>
<evidence type="ECO:0000313" key="11">
    <source>
        <dbReference type="WBParaSite" id="SBAD_0000028301-mRNA-1"/>
    </source>
</evidence>
<keyword evidence="10" id="KW-1185">Reference proteome</keyword>
<dbReference type="AlphaFoldDB" id="A0A183I9H2"/>
<keyword evidence="5" id="KW-0779">Telomere</keyword>
<organism evidence="11">
    <name type="scientific">Soboliphyme baturini</name>
    <dbReference type="NCBI Taxonomy" id="241478"/>
    <lineage>
        <taxon>Eukaryota</taxon>
        <taxon>Metazoa</taxon>
        <taxon>Ecdysozoa</taxon>
        <taxon>Nematoda</taxon>
        <taxon>Enoplea</taxon>
        <taxon>Dorylaimia</taxon>
        <taxon>Dioctophymatida</taxon>
        <taxon>Dioctophymatoidea</taxon>
        <taxon>Soboliphymatidae</taxon>
        <taxon>Soboliphyme</taxon>
    </lineage>
</organism>
<dbReference type="InterPro" id="IPR032042">
    <property type="entry name" value="POT1PC"/>
</dbReference>
<dbReference type="GO" id="GO:0005634">
    <property type="term" value="C:nucleus"/>
    <property type="evidence" value="ECO:0007669"/>
    <property type="project" value="UniProtKB-SubCell"/>
</dbReference>
<sequence length="135" mass="15323">MKAGEYANLIVQVVAVGQSRRSHGAVVLRVWDGTDPPADMRRINFEVEQLDIIQMAEELHKEVIDKTVDVFVYGCHRESALRLKPRGIVLLSNVHMFYRSAPASVDFSIHDDGAQFNRCIDCTVHDYHLIKRFAG</sequence>
<evidence type="ECO:0000256" key="7">
    <source>
        <dbReference type="ARBA" id="ARBA00023242"/>
    </source>
</evidence>
<reference evidence="9 10" key="2">
    <citation type="submission" date="2018-11" db="EMBL/GenBank/DDBJ databases">
        <authorList>
            <consortium name="Pathogen Informatics"/>
        </authorList>
    </citation>
    <scope>NUCLEOTIDE SEQUENCE [LARGE SCALE GENOMIC DNA]</scope>
</reference>
<dbReference type="GO" id="GO:0043047">
    <property type="term" value="F:single-stranded telomeric DNA binding"/>
    <property type="evidence" value="ECO:0007669"/>
    <property type="project" value="InterPro"/>
</dbReference>
<comment type="similarity">
    <text evidence="3">Belongs to the telombin family.</text>
</comment>
<accession>A0A183I9H2</accession>
<evidence type="ECO:0000256" key="1">
    <source>
        <dbReference type="ARBA" id="ARBA00004123"/>
    </source>
</evidence>
<proteinExistence type="inferred from homology"/>
<dbReference type="Gene3D" id="2.40.50.140">
    <property type="entry name" value="Nucleic acid-binding proteins"/>
    <property type="match status" value="1"/>
</dbReference>
<evidence type="ECO:0000256" key="5">
    <source>
        <dbReference type="ARBA" id="ARBA00022895"/>
    </source>
</evidence>
<evidence type="ECO:0000256" key="3">
    <source>
        <dbReference type="ARBA" id="ARBA00008442"/>
    </source>
</evidence>
<keyword evidence="7" id="KW-0539">Nucleus</keyword>
<evidence type="ECO:0000256" key="6">
    <source>
        <dbReference type="ARBA" id="ARBA00023125"/>
    </source>
</evidence>
<protein>
    <submittedName>
        <fullName evidence="11">POT1PC domain-containing protein</fullName>
    </submittedName>
</protein>
<name>A0A183I9H2_9BILA</name>